<gene>
    <name evidence="2" type="ORF">AK812_SmicGene16047</name>
</gene>
<name>A0A1Q9E1F0_SYMMI</name>
<dbReference type="EMBL" id="LSRX01000300">
    <property type="protein sequence ID" value="OLQ01233.1"/>
    <property type="molecule type" value="Genomic_DNA"/>
</dbReference>
<comment type="caution">
    <text evidence="2">The sequence shown here is derived from an EMBL/GenBank/DDBJ whole genome shotgun (WGS) entry which is preliminary data.</text>
</comment>
<dbReference type="Proteomes" id="UP000186817">
    <property type="component" value="Unassembled WGS sequence"/>
</dbReference>
<proteinExistence type="predicted"/>
<keyword evidence="3" id="KW-1185">Reference proteome</keyword>
<sequence length="490" mass="54911">MQKALDGSFSDCEFRWEDGHCVKAHLAYLSRNQTFPEAAAPKVVPVPSEVSERVLQALLDAHYACSSTAAVQFHPDDNPAVFGFGGFGLIQPSPCRSPDFGNAEYVLCTGDRQPTAPPPEAFQEAAPVDRDQRASSAQPALHDIRGSGCYVWKKQEPAPVEAKTAEEEHFPKLLETGMASDAAVVAPDGSWRIAVHRILLCDKVKANSQTESMIDANSYVETPMSAKFLRWTPSAEEATPEVESPVSREESVRLVLARAFYCDKADFSEDAAVLLDAFLFAAYLDLPRLIQALRGHIQSLLTCPRRKVPVPDKVQRFACDLLRESFQVRRTELSQILPEGMCQALSSRNTLFQSTGHPIIDCDEYFSAWREDIATQISRAYEVQGLGALRPQRLPSELEREYRQLQAEFMEIEDRIQVCVNRECLRLFRKKRVVGDDSSQEEETEKMRDAAAAMLRDKWARLSYAVALWATSPVKVKLTRLGFETLDSFQ</sequence>
<keyword evidence="1" id="KW-0175">Coiled coil</keyword>
<evidence type="ECO:0000256" key="1">
    <source>
        <dbReference type="SAM" id="Coils"/>
    </source>
</evidence>
<protein>
    <submittedName>
        <fullName evidence="2">Uncharacterized protein</fullName>
    </submittedName>
</protein>
<evidence type="ECO:0000313" key="2">
    <source>
        <dbReference type="EMBL" id="OLQ01233.1"/>
    </source>
</evidence>
<accession>A0A1Q9E1F0</accession>
<dbReference type="OrthoDB" id="10334651at2759"/>
<organism evidence="2 3">
    <name type="scientific">Symbiodinium microadriaticum</name>
    <name type="common">Dinoflagellate</name>
    <name type="synonym">Zooxanthella microadriatica</name>
    <dbReference type="NCBI Taxonomy" id="2951"/>
    <lineage>
        <taxon>Eukaryota</taxon>
        <taxon>Sar</taxon>
        <taxon>Alveolata</taxon>
        <taxon>Dinophyceae</taxon>
        <taxon>Suessiales</taxon>
        <taxon>Symbiodiniaceae</taxon>
        <taxon>Symbiodinium</taxon>
    </lineage>
</organism>
<feature type="coiled-coil region" evidence="1">
    <location>
        <begin position="395"/>
        <end position="422"/>
    </location>
</feature>
<dbReference type="AlphaFoldDB" id="A0A1Q9E1F0"/>
<reference evidence="2 3" key="1">
    <citation type="submission" date="2016-02" db="EMBL/GenBank/DDBJ databases">
        <title>Genome analysis of coral dinoflagellate symbionts highlights evolutionary adaptations to a symbiotic lifestyle.</title>
        <authorList>
            <person name="Aranda M."/>
            <person name="Li Y."/>
            <person name="Liew Y.J."/>
            <person name="Baumgarten S."/>
            <person name="Simakov O."/>
            <person name="Wilson M."/>
            <person name="Piel J."/>
            <person name="Ashoor H."/>
            <person name="Bougouffa S."/>
            <person name="Bajic V.B."/>
            <person name="Ryu T."/>
            <person name="Ravasi T."/>
            <person name="Bayer T."/>
            <person name="Micklem G."/>
            <person name="Kim H."/>
            <person name="Bhak J."/>
            <person name="Lajeunesse T.C."/>
            <person name="Voolstra C.R."/>
        </authorList>
    </citation>
    <scope>NUCLEOTIDE SEQUENCE [LARGE SCALE GENOMIC DNA]</scope>
    <source>
        <strain evidence="2 3">CCMP2467</strain>
    </source>
</reference>
<evidence type="ECO:0000313" key="3">
    <source>
        <dbReference type="Proteomes" id="UP000186817"/>
    </source>
</evidence>